<keyword evidence="3" id="KW-1185">Reference proteome</keyword>
<proteinExistence type="predicted"/>
<feature type="domain" description="Ferric siderophore reductase C-terminal" evidence="1">
    <location>
        <begin position="252"/>
        <end position="272"/>
    </location>
</feature>
<dbReference type="InterPro" id="IPR024726">
    <property type="entry name" value="FhuF_C"/>
</dbReference>
<evidence type="ECO:0000259" key="1">
    <source>
        <dbReference type="Pfam" id="PF11575"/>
    </source>
</evidence>
<dbReference type="EMBL" id="JAELVF020000004">
    <property type="protein sequence ID" value="MBU7600504.1"/>
    <property type="molecule type" value="Genomic_DNA"/>
</dbReference>
<dbReference type="RefSeq" id="WP_211038406.1">
    <property type="nucleotide sequence ID" value="NZ_JAELVF020000004.1"/>
</dbReference>
<protein>
    <submittedName>
        <fullName evidence="2">(2Fe-2S)-binding protein</fullName>
    </submittedName>
</protein>
<comment type="caution">
    <text evidence="2">The sequence shown here is derived from an EMBL/GenBank/DDBJ whole genome shotgun (WGS) entry which is preliminary data.</text>
</comment>
<dbReference type="GO" id="GO:0051537">
    <property type="term" value="F:2 iron, 2 sulfur cluster binding"/>
    <property type="evidence" value="ECO:0007669"/>
    <property type="project" value="InterPro"/>
</dbReference>
<gene>
    <name evidence="2" type="ORF">JGS22_023460</name>
</gene>
<dbReference type="Proteomes" id="UP000694501">
    <property type="component" value="Unassembled WGS sequence"/>
</dbReference>
<reference evidence="2" key="1">
    <citation type="submission" date="2021-06" db="EMBL/GenBank/DDBJ databases">
        <title>Sequencing of actinobacteria type strains.</title>
        <authorList>
            <person name="Nguyen G.-S."/>
            <person name="Wentzel A."/>
        </authorList>
    </citation>
    <scope>NUCLEOTIDE SEQUENCE</scope>
    <source>
        <strain evidence="2">P38-E01</strain>
    </source>
</reference>
<sequence length="286" mass="31263">MALTVLTPHPAAPAGDSPFTAAYARLAEVLPGLRVLELGSGEDLPQGQGWVTTDELALGGPALEDFLGWDTDQLLRDYGRRARRDVVATFGLHRYAWPATLMITFPWFMARRVPRLPAHTVAFDRRSGRMALRLGEFACLPDDPAACLPGARVVRDEAALCDEVRQAVAEHLAPVLSAFGPLMRRRPRALWGVASDEITEGLWYVGRLLGQERAGIEAAEQLLPGATAPYPVGAGFRELLTPEGDAFPTRTRANCCLFYTLRPKDTCVTCPRTCDAERVERMAGHG</sequence>
<organism evidence="2 3">
    <name type="scientific">Streptomyces tardus</name>
    <dbReference type="NCBI Taxonomy" id="2780544"/>
    <lineage>
        <taxon>Bacteria</taxon>
        <taxon>Bacillati</taxon>
        <taxon>Actinomycetota</taxon>
        <taxon>Actinomycetes</taxon>
        <taxon>Kitasatosporales</taxon>
        <taxon>Streptomycetaceae</taxon>
        <taxon>Streptomyces</taxon>
    </lineage>
</organism>
<dbReference type="Pfam" id="PF11575">
    <property type="entry name" value="FhuF_C"/>
    <property type="match status" value="1"/>
</dbReference>
<evidence type="ECO:0000313" key="2">
    <source>
        <dbReference type="EMBL" id="MBU7600504.1"/>
    </source>
</evidence>
<evidence type="ECO:0000313" key="3">
    <source>
        <dbReference type="Proteomes" id="UP000694501"/>
    </source>
</evidence>
<dbReference type="AlphaFoldDB" id="A0A949JQP4"/>
<accession>A0A949JQP4</accession>
<name>A0A949JQP4_9ACTN</name>